<evidence type="ECO:0000256" key="1">
    <source>
        <dbReference type="SAM" id="Phobius"/>
    </source>
</evidence>
<protein>
    <submittedName>
        <fullName evidence="2">Uncharacterized protein</fullName>
    </submittedName>
</protein>
<accession>A0ABT8C548</accession>
<evidence type="ECO:0000313" key="3">
    <source>
        <dbReference type="Proteomes" id="UP001236663"/>
    </source>
</evidence>
<dbReference type="RefSeq" id="WP_163384115.1">
    <property type="nucleotide sequence ID" value="NZ_JAUFQS010000004.1"/>
</dbReference>
<dbReference type="EMBL" id="JAUFQS010000004">
    <property type="protein sequence ID" value="MDN3687232.1"/>
    <property type="molecule type" value="Genomic_DNA"/>
</dbReference>
<keyword evidence="1" id="KW-1133">Transmembrane helix</keyword>
<keyword evidence="3" id="KW-1185">Reference proteome</keyword>
<sequence>MANLNEIKENVIKEYICRYPQWTDIKITKSIKNSDDGYYLVVKAKENDIETEGEICFVDNDKKVRIFSTIEELINFIGDRQNKKWYLQMFTKTGISAIVTLVLLVTLCILVFRPGQADQQVLQFIGGAFLAAIGFLFGTTTTP</sequence>
<proteinExistence type="predicted"/>
<keyword evidence="1" id="KW-0812">Transmembrane</keyword>
<evidence type="ECO:0000313" key="2">
    <source>
        <dbReference type="EMBL" id="MDN3687232.1"/>
    </source>
</evidence>
<feature type="transmembrane region" description="Helical" evidence="1">
    <location>
        <begin position="121"/>
        <end position="139"/>
    </location>
</feature>
<organism evidence="2 3">
    <name type="scientific">Cyclobacterium jeungdonense</name>
    <dbReference type="NCBI Taxonomy" id="708087"/>
    <lineage>
        <taxon>Bacteria</taxon>
        <taxon>Pseudomonadati</taxon>
        <taxon>Bacteroidota</taxon>
        <taxon>Cytophagia</taxon>
        <taxon>Cytophagales</taxon>
        <taxon>Cyclobacteriaceae</taxon>
        <taxon>Cyclobacterium</taxon>
    </lineage>
</organism>
<dbReference type="Proteomes" id="UP001236663">
    <property type="component" value="Unassembled WGS sequence"/>
</dbReference>
<gene>
    <name evidence="2" type="ORF">QWZ15_05295</name>
</gene>
<comment type="caution">
    <text evidence="2">The sequence shown here is derived from an EMBL/GenBank/DDBJ whole genome shotgun (WGS) entry which is preliminary data.</text>
</comment>
<keyword evidence="1" id="KW-0472">Membrane</keyword>
<feature type="transmembrane region" description="Helical" evidence="1">
    <location>
        <begin position="93"/>
        <end position="115"/>
    </location>
</feature>
<reference evidence="3" key="1">
    <citation type="journal article" date="2019" name="Int. J. Syst. Evol. Microbiol.">
        <title>The Global Catalogue of Microorganisms (GCM) 10K type strain sequencing project: providing services to taxonomists for standard genome sequencing and annotation.</title>
        <authorList>
            <consortium name="The Broad Institute Genomics Platform"/>
            <consortium name="The Broad Institute Genome Sequencing Center for Infectious Disease"/>
            <person name="Wu L."/>
            <person name="Ma J."/>
        </authorList>
    </citation>
    <scope>NUCLEOTIDE SEQUENCE [LARGE SCALE GENOMIC DNA]</scope>
    <source>
        <strain evidence="3">CECT 7706</strain>
    </source>
</reference>
<name>A0ABT8C548_9BACT</name>